<sequence length="526" mass="61304">MFFLLCILATIQAQCELPNMSVGDFNITSEKQLKDVMKKEKSFLIGLSASWCEECCKREPLYQKLVEKLDHYRPRIPLIRIDAAKSPFIKKYLGDHDTVPQIVGVRNGVIYRYLDLMNIDKIFRFADKLYAPVKIIENLSDAQKFLTQPTGKFDTLRVLGVFYDSDLVEEFQKAVEPFCNWFSAEFTMIIQKSLVKELKTVRPDIQYLNGVVLLRSDEMKVLDLEVPQDIFMWVLRNSIGLVDEITPYNFQMYEANRMPIIIMFLDPSNIHTSSYLELYTKSARNFDDKVKFTWADGTSDEYLLKRRKLGLVTEILPSIAFNLGTKDIYPYPESEEITEEKLEKFVQGFLDGKKYPPQAKIPAKKSLMENCASISREEFDEKVLTEGYDAVFLVYSTYNNKESAAIAPVFNKICKRFKELEYPYLRIYVIDISTQPVHKTVRIDRVPIVYMVPAYSKSPPFVHYSGKGEILPIMFFIEKYAGVKFNLPELPHLSPNEAEEYWEAKEKLSKEQQEQVARDNERREYF</sequence>
<protein>
    <recommendedName>
        <fullName evidence="2">Thioredoxin domain-containing protein</fullName>
    </recommendedName>
</protein>
<dbReference type="AlphaFoldDB" id="A0A1R2BWK7"/>
<dbReference type="Gene3D" id="3.40.30.10">
    <property type="entry name" value="Glutaredoxin"/>
    <property type="match status" value="2"/>
</dbReference>
<dbReference type="Pfam" id="PF00085">
    <property type="entry name" value="Thioredoxin"/>
    <property type="match status" value="1"/>
</dbReference>
<dbReference type="GO" id="GO:0005783">
    <property type="term" value="C:endoplasmic reticulum"/>
    <property type="evidence" value="ECO:0007669"/>
    <property type="project" value="TreeGrafter"/>
</dbReference>
<dbReference type="Pfam" id="PF13848">
    <property type="entry name" value="Thioredoxin_6"/>
    <property type="match status" value="1"/>
</dbReference>
<gene>
    <name evidence="3" type="ORF">SteCoe_18684</name>
</gene>
<evidence type="ECO:0000313" key="3">
    <source>
        <dbReference type="EMBL" id="OMJ80975.1"/>
    </source>
</evidence>
<proteinExistence type="inferred from homology"/>
<dbReference type="SUPFAM" id="SSF52833">
    <property type="entry name" value="Thioredoxin-like"/>
    <property type="match status" value="3"/>
</dbReference>
<dbReference type="PANTHER" id="PTHR18929">
    <property type="entry name" value="PROTEIN DISULFIDE ISOMERASE"/>
    <property type="match status" value="1"/>
</dbReference>
<evidence type="ECO:0000256" key="1">
    <source>
        <dbReference type="ARBA" id="ARBA00006347"/>
    </source>
</evidence>
<dbReference type="GO" id="GO:0003756">
    <property type="term" value="F:protein disulfide isomerase activity"/>
    <property type="evidence" value="ECO:0007669"/>
    <property type="project" value="TreeGrafter"/>
</dbReference>
<dbReference type="EMBL" id="MPUH01000400">
    <property type="protein sequence ID" value="OMJ80975.1"/>
    <property type="molecule type" value="Genomic_DNA"/>
</dbReference>
<feature type="domain" description="Thioredoxin" evidence="2">
    <location>
        <begin position="32"/>
        <end position="108"/>
    </location>
</feature>
<reference evidence="3 4" key="1">
    <citation type="submission" date="2016-11" db="EMBL/GenBank/DDBJ databases">
        <title>The macronuclear genome of Stentor coeruleus: a giant cell with tiny introns.</title>
        <authorList>
            <person name="Slabodnick M."/>
            <person name="Ruby J.G."/>
            <person name="Reiff S.B."/>
            <person name="Swart E.C."/>
            <person name="Gosai S."/>
            <person name="Prabakaran S."/>
            <person name="Witkowska E."/>
            <person name="Larue G.E."/>
            <person name="Fisher S."/>
            <person name="Freeman R.M."/>
            <person name="Gunawardena J."/>
            <person name="Chu W."/>
            <person name="Stover N.A."/>
            <person name="Gregory B.D."/>
            <person name="Nowacki M."/>
            <person name="Derisi J."/>
            <person name="Roy S.W."/>
            <person name="Marshall W.F."/>
            <person name="Sood P."/>
        </authorList>
    </citation>
    <scope>NUCLEOTIDE SEQUENCE [LARGE SCALE GENOMIC DNA]</scope>
    <source>
        <strain evidence="3">WM001</strain>
    </source>
</reference>
<dbReference type="GO" id="GO:0006457">
    <property type="term" value="P:protein folding"/>
    <property type="evidence" value="ECO:0007669"/>
    <property type="project" value="TreeGrafter"/>
</dbReference>
<name>A0A1R2BWK7_9CILI</name>
<comment type="caution">
    <text evidence="3">The sequence shown here is derived from an EMBL/GenBank/DDBJ whole genome shotgun (WGS) entry which is preliminary data.</text>
</comment>
<dbReference type="Proteomes" id="UP000187209">
    <property type="component" value="Unassembled WGS sequence"/>
</dbReference>
<comment type="similarity">
    <text evidence="1">Belongs to the protein disulfide isomerase family.</text>
</comment>
<dbReference type="OrthoDB" id="427280at2759"/>
<dbReference type="GO" id="GO:0034976">
    <property type="term" value="P:response to endoplasmic reticulum stress"/>
    <property type="evidence" value="ECO:0007669"/>
    <property type="project" value="TreeGrafter"/>
</dbReference>
<organism evidence="3 4">
    <name type="scientific">Stentor coeruleus</name>
    <dbReference type="NCBI Taxonomy" id="5963"/>
    <lineage>
        <taxon>Eukaryota</taxon>
        <taxon>Sar</taxon>
        <taxon>Alveolata</taxon>
        <taxon>Ciliophora</taxon>
        <taxon>Postciliodesmatophora</taxon>
        <taxon>Heterotrichea</taxon>
        <taxon>Heterotrichida</taxon>
        <taxon>Stentoridae</taxon>
        <taxon>Stentor</taxon>
    </lineage>
</organism>
<evidence type="ECO:0000313" key="4">
    <source>
        <dbReference type="Proteomes" id="UP000187209"/>
    </source>
</evidence>
<keyword evidence="4" id="KW-1185">Reference proteome</keyword>
<dbReference type="InterPro" id="IPR036249">
    <property type="entry name" value="Thioredoxin-like_sf"/>
</dbReference>
<dbReference type="InterPro" id="IPR013766">
    <property type="entry name" value="Thioredoxin_domain"/>
</dbReference>
<dbReference type="CDD" id="cd02982">
    <property type="entry name" value="PDI_b'_family"/>
    <property type="match status" value="1"/>
</dbReference>
<accession>A0A1R2BWK7</accession>
<evidence type="ECO:0000259" key="2">
    <source>
        <dbReference type="Pfam" id="PF00085"/>
    </source>
</evidence>